<dbReference type="EMBL" id="JAAQOM010000020">
    <property type="protein sequence ID" value="NIA57222.1"/>
    <property type="molecule type" value="Genomic_DNA"/>
</dbReference>
<organism evidence="2 3">
    <name type="scientific">Telluria antibiotica</name>
    <dbReference type="NCBI Taxonomy" id="2717319"/>
    <lineage>
        <taxon>Bacteria</taxon>
        <taxon>Pseudomonadati</taxon>
        <taxon>Pseudomonadota</taxon>
        <taxon>Betaproteobacteria</taxon>
        <taxon>Burkholderiales</taxon>
        <taxon>Oxalobacteraceae</taxon>
        <taxon>Telluria group</taxon>
        <taxon>Telluria</taxon>
    </lineage>
</organism>
<proteinExistence type="predicted"/>
<evidence type="ECO:0000256" key="1">
    <source>
        <dbReference type="SAM" id="SignalP"/>
    </source>
</evidence>
<name>A0ABX0PJ62_9BURK</name>
<gene>
    <name evidence="2" type="ORF">HAV22_26715</name>
</gene>
<keyword evidence="3" id="KW-1185">Reference proteome</keyword>
<reference evidence="2 3" key="1">
    <citation type="submission" date="2020-03" db="EMBL/GenBank/DDBJ databases">
        <title>Genome sequence of strain Massilia sp. TW-1.</title>
        <authorList>
            <person name="Chaudhary D.K."/>
        </authorList>
    </citation>
    <scope>NUCLEOTIDE SEQUENCE [LARGE SCALE GENOMIC DNA]</scope>
    <source>
        <strain evidence="2 3">TW-1</strain>
    </source>
</reference>
<sequence>MASAFASSTPAACGRLFIRCATSLLVALLMVPTAAWCQAERTSVATRFGPVDVQALPPAGAGPVRSDIRLRGASLGQVDGDAGLVKLSVHDDADYVLVDAVQPDPQCRHRFTVLQIGPGDEATMSQPFGDCLVGFGARRAAGNLVIQLVQEGAAQPQTDPVVHEFVWMHDRVKELTNVLTRCGAAQATAASRWTPVASEQSARVVTGTGRAWFHTAPLAECKLPALFVIPGDVLTVLHVYGDYADVAYRNPRTGRAATGWLWLDRLSAGAPAPDAQLADPERH</sequence>
<keyword evidence="1" id="KW-0732">Signal</keyword>
<evidence type="ECO:0000313" key="3">
    <source>
        <dbReference type="Proteomes" id="UP000716322"/>
    </source>
</evidence>
<evidence type="ECO:0000313" key="2">
    <source>
        <dbReference type="EMBL" id="NIA57222.1"/>
    </source>
</evidence>
<feature type="signal peptide" evidence="1">
    <location>
        <begin position="1"/>
        <end position="39"/>
    </location>
</feature>
<dbReference type="RefSeq" id="WP_166863588.1">
    <property type="nucleotide sequence ID" value="NZ_JAAQOM010000020.1"/>
</dbReference>
<accession>A0ABX0PJ62</accession>
<comment type="caution">
    <text evidence="2">The sequence shown here is derived from an EMBL/GenBank/DDBJ whole genome shotgun (WGS) entry which is preliminary data.</text>
</comment>
<dbReference type="Proteomes" id="UP000716322">
    <property type="component" value="Unassembled WGS sequence"/>
</dbReference>
<feature type="chain" id="PRO_5046167793" evidence="1">
    <location>
        <begin position="40"/>
        <end position="283"/>
    </location>
</feature>
<protein>
    <submittedName>
        <fullName evidence="2">Uncharacterized protein</fullName>
    </submittedName>
</protein>